<dbReference type="PANTHER" id="PTHR42773:SF1">
    <property type="entry name" value="METALLO-BETA-LACTAMASE FAMILY PROTEIN"/>
    <property type="match status" value="1"/>
</dbReference>
<dbReference type="EMBL" id="JAEQNE010000003">
    <property type="protein sequence ID" value="MBL0392463.1"/>
    <property type="molecule type" value="Genomic_DNA"/>
</dbReference>
<gene>
    <name evidence="2" type="ORF">JJ685_15085</name>
</gene>
<accession>A0A937CU97</accession>
<dbReference type="SMART" id="SM00849">
    <property type="entry name" value="Lactamase_B"/>
    <property type="match status" value="1"/>
</dbReference>
<keyword evidence="3" id="KW-1185">Reference proteome</keyword>
<reference evidence="2 3" key="1">
    <citation type="journal article" date="2017" name="Int. J. Syst. Evol. Microbiol.">
        <title>Ramlibacter monticola sp. nov., isolated from forest soil.</title>
        <authorList>
            <person name="Chaudhary D.K."/>
            <person name="Kim J."/>
        </authorList>
    </citation>
    <scope>NUCLEOTIDE SEQUENCE [LARGE SCALE GENOMIC DNA]</scope>
    <source>
        <strain evidence="2 3">KACC 19175</strain>
    </source>
</reference>
<comment type="caution">
    <text evidence="2">The sequence shown here is derived from an EMBL/GenBank/DDBJ whole genome shotgun (WGS) entry which is preliminary data.</text>
</comment>
<feature type="domain" description="Metallo-beta-lactamase" evidence="1">
    <location>
        <begin position="102"/>
        <end position="260"/>
    </location>
</feature>
<dbReference type="CDD" id="cd07727">
    <property type="entry name" value="YmaE-like_MBL-fold"/>
    <property type="match status" value="1"/>
</dbReference>
<organism evidence="2 3">
    <name type="scientific">Ramlibacter monticola</name>
    <dbReference type="NCBI Taxonomy" id="1926872"/>
    <lineage>
        <taxon>Bacteria</taxon>
        <taxon>Pseudomonadati</taxon>
        <taxon>Pseudomonadota</taxon>
        <taxon>Betaproteobacteria</taxon>
        <taxon>Burkholderiales</taxon>
        <taxon>Comamonadaceae</taxon>
        <taxon>Ramlibacter</taxon>
    </lineage>
</organism>
<dbReference type="InterPro" id="IPR001279">
    <property type="entry name" value="Metallo-B-lactamas"/>
</dbReference>
<dbReference type="InterPro" id="IPR036866">
    <property type="entry name" value="RibonucZ/Hydroxyglut_hydro"/>
</dbReference>
<evidence type="ECO:0000313" key="2">
    <source>
        <dbReference type="EMBL" id="MBL0392463.1"/>
    </source>
</evidence>
<dbReference type="RefSeq" id="WP_201675087.1">
    <property type="nucleotide sequence ID" value="NZ_JAEQNE010000003.1"/>
</dbReference>
<evidence type="ECO:0000313" key="3">
    <source>
        <dbReference type="Proteomes" id="UP000599109"/>
    </source>
</evidence>
<name>A0A937CU97_9BURK</name>
<evidence type="ECO:0000259" key="1">
    <source>
        <dbReference type="SMART" id="SM00849"/>
    </source>
</evidence>
<sequence length="288" mass="31785">MKRIRNPDSAPGDWYIDTECIDCGAACHVAPGLIVERNGKSVFARQPATPEDRIAAWRAVLVCPTASVRCETRQPRPEGNVFPQAITENVWRCGFNARSSFGAHSYFVTRPGGNLLIDSPRYAGELVTWIADAGGLAHILLSHQDDVADAGKYAERFGARVWIHHHDRHAAPYASDLIEGESERGIVPGLIAIPVPGHTRGSVAYLFEDRVLFSGDSLAWNMRAQDLVAFRDACWYSWSTLTASLAKLASHRFEWLLPGHGWPGHREAAEMKARLQALVARMNGQLPP</sequence>
<proteinExistence type="predicted"/>
<protein>
    <submittedName>
        <fullName evidence="2">MBL fold metallo-hydrolase</fullName>
    </submittedName>
</protein>
<dbReference type="Gene3D" id="3.60.15.10">
    <property type="entry name" value="Ribonuclease Z/Hydroxyacylglutathione hydrolase-like"/>
    <property type="match status" value="1"/>
</dbReference>
<dbReference type="PANTHER" id="PTHR42773">
    <property type="entry name" value="METALLO-BETA-LACTAMASE-RELATED"/>
    <property type="match status" value="1"/>
</dbReference>
<dbReference type="AlphaFoldDB" id="A0A937CU97"/>
<dbReference type="Pfam" id="PF14597">
    <property type="entry name" value="Lactamase_B_5"/>
    <property type="match status" value="1"/>
</dbReference>
<dbReference type="Proteomes" id="UP000599109">
    <property type="component" value="Unassembled WGS sequence"/>
</dbReference>
<dbReference type="SUPFAM" id="SSF56281">
    <property type="entry name" value="Metallo-hydrolase/oxidoreductase"/>
    <property type="match status" value="1"/>
</dbReference>
<dbReference type="Pfam" id="PF13370">
    <property type="entry name" value="Fer4_13"/>
    <property type="match status" value="1"/>
</dbReference>